<evidence type="ECO:0000256" key="1">
    <source>
        <dbReference type="ARBA" id="ARBA00023015"/>
    </source>
</evidence>
<dbReference type="Pfam" id="PF00356">
    <property type="entry name" value="LacI"/>
    <property type="match status" value="1"/>
</dbReference>
<dbReference type="Proteomes" id="UP000326251">
    <property type="component" value="Unassembled WGS sequence"/>
</dbReference>
<accession>A0A5J5E5L9</accession>
<reference evidence="5 6" key="1">
    <citation type="journal article" date="2019" name="Syst. Appl. Microbiol.">
        <title>Characterization of Bifidobacterium species in feaces of the Egyptian fruit bat: Description of B. vespertilionis sp. nov. and B. rousetti sp. nov.</title>
        <authorList>
            <person name="Modesto M."/>
            <person name="Satti M."/>
            <person name="Watanabe K."/>
            <person name="Puglisi E."/>
            <person name="Morelli L."/>
            <person name="Huang C.-H."/>
            <person name="Liou J.-S."/>
            <person name="Miyashita M."/>
            <person name="Tamura T."/>
            <person name="Saito S."/>
            <person name="Mori K."/>
            <person name="Huang L."/>
            <person name="Sciavilla P."/>
            <person name="Sandri C."/>
            <person name="Spiezio C."/>
            <person name="Vitali F."/>
            <person name="Cavalieri D."/>
            <person name="Perpetuini G."/>
            <person name="Tofalo R."/>
            <person name="Bonetti A."/>
            <person name="Arita M."/>
            <person name="Mattarelli P."/>
        </authorList>
    </citation>
    <scope>NUCLEOTIDE SEQUENCE [LARGE SCALE GENOMIC DNA]</scope>
    <source>
        <strain evidence="5 6">RST19</strain>
    </source>
</reference>
<dbReference type="InterPro" id="IPR028082">
    <property type="entry name" value="Peripla_BP_I"/>
</dbReference>
<dbReference type="EMBL" id="RZUG01000017">
    <property type="protein sequence ID" value="KAA8824392.1"/>
    <property type="molecule type" value="Genomic_DNA"/>
</dbReference>
<gene>
    <name evidence="5" type="ORF">EMO92_08500</name>
</gene>
<dbReference type="SMART" id="SM00354">
    <property type="entry name" value="HTH_LACI"/>
    <property type="match status" value="1"/>
</dbReference>
<name>A0A5J5E5L9_9BIFI</name>
<dbReference type="Pfam" id="PF13377">
    <property type="entry name" value="Peripla_BP_3"/>
    <property type="match status" value="1"/>
</dbReference>
<dbReference type="SUPFAM" id="SSF47413">
    <property type="entry name" value="lambda repressor-like DNA-binding domains"/>
    <property type="match status" value="1"/>
</dbReference>
<keyword evidence="3" id="KW-0804">Transcription</keyword>
<protein>
    <submittedName>
        <fullName evidence="5">LacI family transcriptional regulator</fullName>
    </submittedName>
</protein>
<evidence type="ECO:0000313" key="6">
    <source>
        <dbReference type="Proteomes" id="UP000326251"/>
    </source>
</evidence>
<dbReference type="Gene3D" id="3.40.50.2300">
    <property type="match status" value="2"/>
</dbReference>
<comment type="caution">
    <text evidence="5">The sequence shown here is derived from an EMBL/GenBank/DDBJ whole genome shotgun (WGS) entry which is preliminary data.</text>
</comment>
<dbReference type="InterPro" id="IPR046335">
    <property type="entry name" value="LacI/GalR-like_sensor"/>
</dbReference>
<dbReference type="SUPFAM" id="SSF53822">
    <property type="entry name" value="Periplasmic binding protein-like I"/>
    <property type="match status" value="1"/>
</dbReference>
<dbReference type="RefSeq" id="WP_150335808.1">
    <property type="nucleotide sequence ID" value="NZ_RZUG01000017.1"/>
</dbReference>
<dbReference type="PANTHER" id="PTHR30146">
    <property type="entry name" value="LACI-RELATED TRANSCRIPTIONAL REPRESSOR"/>
    <property type="match status" value="1"/>
</dbReference>
<dbReference type="CDD" id="cd01392">
    <property type="entry name" value="HTH_LacI"/>
    <property type="match status" value="1"/>
</dbReference>
<proteinExistence type="predicted"/>
<keyword evidence="2" id="KW-0238">DNA-binding</keyword>
<feature type="domain" description="HTH lacI-type" evidence="4">
    <location>
        <begin position="3"/>
        <end position="57"/>
    </location>
</feature>
<dbReference type="PANTHER" id="PTHR30146:SF109">
    <property type="entry name" value="HTH-TYPE TRANSCRIPTIONAL REGULATOR GALS"/>
    <property type="match status" value="1"/>
</dbReference>
<keyword evidence="1" id="KW-0805">Transcription regulation</keyword>
<evidence type="ECO:0000256" key="3">
    <source>
        <dbReference type="ARBA" id="ARBA00023163"/>
    </source>
</evidence>
<dbReference type="InterPro" id="IPR010982">
    <property type="entry name" value="Lambda_DNA-bd_dom_sf"/>
</dbReference>
<dbReference type="InterPro" id="IPR000843">
    <property type="entry name" value="HTH_LacI"/>
</dbReference>
<dbReference type="GO" id="GO:0003700">
    <property type="term" value="F:DNA-binding transcription factor activity"/>
    <property type="evidence" value="ECO:0007669"/>
    <property type="project" value="TreeGrafter"/>
</dbReference>
<dbReference type="GO" id="GO:0000976">
    <property type="term" value="F:transcription cis-regulatory region binding"/>
    <property type="evidence" value="ECO:0007669"/>
    <property type="project" value="TreeGrafter"/>
</dbReference>
<evidence type="ECO:0000256" key="2">
    <source>
        <dbReference type="ARBA" id="ARBA00023125"/>
    </source>
</evidence>
<dbReference type="Gene3D" id="1.10.260.40">
    <property type="entry name" value="lambda repressor-like DNA-binding domains"/>
    <property type="match status" value="1"/>
</dbReference>
<sequence>MKSTIEDVAQRAGVSIATVSRTFKHPEIVSRRTRERVMEAADELDFSISRSASVFQTGQTLRIALLINDRFASWFNSRVYEGLDTILHPAGYDISVYPIVSQTDRRAFFEQLPTRRNVDAVVIPSFDIDPTEAERLRSTHVPLIGINALPEEAFSASITIDDEQAIRLAVRHLLALGHRNLAFIGMTHDEHSTLRFSASRRETGFVDECAKTGVVPVVLRVPEDETRVDRAMTQLLALDHLPTAICCQQDSLAVPLVVRLRQYGYRVPQDVSIVGFDDNFYARQIGLTTIRQNPREMGIKAAQYTLALIADEPIDVAHETMPVELMFRSTTAPLER</sequence>
<dbReference type="AlphaFoldDB" id="A0A5J5E5L9"/>
<dbReference type="PROSITE" id="PS50932">
    <property type="entry name" value="HTH_LACI_2"/>
    <property type="match status" value="1"/>
</dbReference>
<evidence type="ECO:0000313" key="5">
    <source>
        <dbReference type="EMBL" id="KAA8824392.1"/>
    </source>
</evidence>
<dbReference type="CDD" id="cd06267">
    <property type="entry name" value="PBP1_LacI_sugar_binding-like"/>
    <property type="match status" value="1"/>
</dbReference>
<organism evidence="5 6">
    <name type="scientific">Bifidobacterium reuteri</name>
    <dbReference type="NCBI Taxonomy" id="983706"/>
    <lineage>
        <taxon>Bacteria</taxon>
        <taxon>Bacillati</taxon>
        <taxon>Actinomycetota</taxon>
        <taxon>Actinomycetes</taxon>
        <taxon>Bifidobacteriales</taxon>
        <taxon>Bifidobacteriaceae</taxon>
        <taxon>Bifidobacterium</taxon>
    </lineage>
</organism>
<evidence type="ECO:0000259" key="4">
    <source>
        <dbReference type="PROSITE" id="PS50932"/>
    </source>
</evidence>